<dbReference type="RefSeq" id="WP_070069850.1">
    <property type="nucleotide sequence ID" value="NZ_MKKK01000023.1"/>
</dbReference>
<evidence type="ECO:0008006" key="4">
    <source>
        <dbReference type="Google" id="ProtNLM"/>
    </source>
</evidence>
<name>A0A1E7R955_9GAMM</name>
<reference evidence="2 3" key="1">
    <citation type="submission" date="2016-09" db="EMBL/GenBank/DDBJ databases">
        <authorList>
            <person name="Capua I."/>
            <person name="De Benedictis P."/>
            <person name="Joannis T."/>
            <person name="Lombin L.H."/>
            <person name="Cattoli G."/>
        </authorList>
    </citation>
    <scope>NUCLEOTIDE SEQUENCE [LARGE SCALE GENOMIC DNA]</scope>
    <source>
        <strain evidence="2 3">ANC 4671</strain>
    </source>
</reference>
<evidence type="ECO:0000313" key="2">
    <source>
        <dbReference type="EMBL" id="OEY95815.1"/>
    </source>
</evidence>
<dbReference type="OrthoDB" id="6712646at2"/>
<feature type="signal peptide" evidence="1">
    <location>
        <begin position="1"/>
        <end position="20"/>
    </location>
</feature>
<dbReference type="STRING" id="1262585.BJI46_02530"/>
<comment type="caution">
    <text evidence="2">The sequence shown here is derived from an EMBL/GenBank/DDBJ whole genome shotgun (WGS) entry which is preliminary data.</text>
</comment>
<keyword evidence="3" id="KW-1185">Reference proteome</keyword>
<protein>
    <recommendedName>
        <fullName evidence="4">Lipoprotein</fullName>
    </recommendedName>
</protein>
<organism evidence="2 3">
    <name type="scientific">Acinetobacter qingfengensis</name>
    <dbReference type="NCBI Taxonomy" id="1262585"/>
    <lineage>
        <taxon>Bacteria</taxon>
        <taxon>Pseudomonadati</taxon>
        <taxon>Pseudomonadota</taxon>
        <taxon>Gammaproteobacteria</taxon>
        <taxon>Moraxellales</taxon>
        <taxon>Moraxellaceae</taxon>
        <taxon>Acinetobacter</taxon>
    </lineage>
</organism>
<dbReference type="EMBL" id="MKKK01000023">
    <property type="protein sequence ID" value="OEY95815.1"/>
    <property type="molecule type" value="Genomic_DNA"/>
</dbReference>
<evidence type="ECO:0000313" key="3">
    <source>
        <dbReference type="Proteomes" id="UP000185895"/>
    </source>
</evidence>
<feature type="chain" id="PRO_5043144605" description="Lipoprotein" evidence="1">
    <location>
        <begin position="21"/>
        <end position="102"/>
    </location>
</feature>
<dbReference type="PROSITE" id="PS51257">
    <property type="entry name" value="PROKAR_LIPOPROTEIN"/>
    <property type="match status" value="1"/>
</dbReference>
<evidence type="ECO:0000256" key="1">
    <source>
        <dbReference type="SAM" id="SignalP"/>
    </source>
</evidence>
<sequence>MNKYLNLIFAVTTVSLTGCAQMVPAQATKLNTGNYMIQTTSNIFGSNQAMEDKVNKKAELVCEGKGFSEVGNNLQTHSQTIYMSQVVTTGSFKVLNKTIKCN</sequence>
<accession>A0A1E7R955</accession>
<keyword evidence="1" id="KW-0732">Signal</keyword>
<dbReference type="AlphaFoldDB" id="A0A1E7R955"/>
<gene>
    <name evidence="2" type="ORF">BJI46_02530</name>
</gene>
<dbReference type="Proteomes" id="UP000185895">
    <property type="component" value="Unassembled WGS sequence"/>
</dbReference>
<proteinExistence type="predicted"/>